<accession>A0ABW1G3F8</accession>
<dbReference type="Proteomes" id="UP001596174">
    <property type="component" value="Unassembled WGS sequence"/>
</dbReference>
<dbReference type="Gene3D" id="2.160.20.10">
    <property type="entry name" value="Single-stranded right-handed beta-helix, Pectin lyase-like"/>
    <property type="match status" value="1"/>
</dbReference>
<dbReference type="InterPro" id="IPR012334">
    <property type="entry name" value="Pectin_lyas_fold"/>
</dbReference>
<comment type="caution">
    <text evidence="4">The sequence shown here is derived from an EMBL/GenBank/DDBJ whole genome shotgun (WGS) entry which is preliminary data.</text>
</comment>
<dbReference type="InterPro" id="IPR011050">
    <property type="entry name" value="Pectin_lyase_fold/virulence"/>
</dbReference>
<dbReference type="Gene3D" id="2.60.40.10">
    <property type="entry name" value="Immunoglobulins"/>
    <property type="match status" value="1"/>
</dbReference>
<dbReference type="InterPro" id="IPR035986">
    <property type="entry name" value="PKD_dom_sf"/>
</dbReference>
<proteinExistence type="predicted"/>
<keyword evidence="5" id="KW-1185">Reference proteome</keyword>
<dbReference type="InterPro" id="IPR013783">
    <property type="entry name" value="Ig-like_fold"/>
</dbReference>
<dbReference type="RefSeq" id="WP_380583119.1">
    <property type="nucleotide sequence ID" value="NZ_JBHSQJ010000049.1"/>
</dbReference>
<dbReference type="SUPFAM" id="SSF51126">
    <property type="entry name" value="Pectin lyase-like"/>
    <property type="match status" value="1"/>
</dbReference>
<keyword evidence="2" id="KW-0732">Signal</keyword>
<dbReference type="EMBL" id="JBHSQJ010000049">
    <property type="protein sequence ID" value="MFC5908117.1"/>
    <property type="molecule type" value="Genomic_DNA"/>
</dbReference>
<dbReference type="PROSITE" id="PS50093">
    <property type="entry name" value="PKD"/>
    <property type="match status" value="1"/>
</dbReference>
<organism evidence="4 5">
    <name type="scientific">Streptacidiphilus monticola</name>
    <dbReference type="NCBI Taxonomy" id="2161674"/>
    <lineage>
        <taxon>Bacteria</taxon>
        <taxon>Bacillati</taxon>
        <taxon>Actinomycetota</taxon>
        <taxon>Actinomycetes</taxon>
        <taxon>Kitasatosporales</taxon>
        <taxon>Streptomycetaceae</taxon>
        <taxon>Streptacidiphilus</taxon>
    </lineage>
</organism>
<sequence>MRRFGVVLATAVTLGYFGAFPAHADTGSTIYVNNGSGSGCSDTDPAAGAQAVPYCTLQTAVDAAQPGETVQVAAGVYPPLHVTHSGTAAQPIVLRGVYSSTLGGGRTYLRTNLANDTPALDIDGASYVSVSQLGVTDGTSTTAVHVHGSSHISLDGLAISETGKATALDIDGSGSTTVTRTRTSGGPVVVRNQAQDTQLLVDYFYESISADAAVVVDGANGTRLRNDTVAYSLGAGVSVRGNASGTQIDDSVLTGSQGGPELSVAPDSTATTSEQYNVLQPVSGVTPYQWGGTAYATQTDFAQATGQGAHDCAGACGASTTGALTESSSAIDSEDPTVTGLPDTDALGRSRVADPIVDAAGGSTGPIDRGAIEFQDPIHELLAFVPDSSGPVYSPATGKLQATLVNPWGDQVTPAQYAFTFGDNSQAVTGTDAQVPHTYQAGLWSSHVTMTSTTGATYQAGVNTQVYAPDPLTTSIDVGAAPTSPLKAGVDVWDSDTSGWSITGRTVNWGDGSPMQSLGTQTTATHTYPRPGAWTVTETSTDDHGRSAQTTQRLVTGSAFVPHSPTRLLDTRTTTGGHHGTVAAGGTISLKVAGVAGIPTSGITAVTLNLTSADPTGPGYLTAYSSSGSRPTASSVNFAAHENRSNLVTVPVGADGRIRIFASTHTDVVADLAGYYRTGTSVPGGTGMLPDASPDRVLDTRTGKDIPVGPGQVVKVHIPQYATWDYTALVLNVTAVSPSTNGYVTVYGSGSVPATSSINFKAGQTTAGQAVVATAMNGTVSIYNHAGNVHLVVDVEGSYDPSAGQAFIPAGPTRLLDTRTSGGPMHNGQQITISNGIPADAKSVLLNLTETQALGSGYLAAGLASSTINFSRGQTSSNPALVNVSNGVTIKNHSQSVQAIADLQGWFG</sequence>
<gene>
    <name evidence="4" type="ORF">ACFP3V_12935</name>
</gene>
<protein>
    <recommendedName>
        <fullName evidence="3">PKD domain-containing protein</fullName>
    </recommendedName>
</protein>
<evidence type="ECO:0000259" key="3">
    <source>
        <dbReference type="PROSITE" id="PS50093"/>
    </source>
</evidence>
<evidence type="ECO:0000256" key="2">
    <source>
        <dbReference type="SAM" id="SignalP"/>
    </source>
</evidence>
<evidence type="ECO:0000313" key="4">
    <source>
        <dbReference type="EMBL" id="MFC5908117.1"/>
    </source>
</evidence>
<name>A0ABW1G3F8_9ACTN</name>
<feature type="chain" id="PRO_5047421997" description="PKD domain-containing protein" evidence="2">
    <location>
        <begin position="25"/>
        <end position="908"/>
    </location>
</feature>
<feature type="domain" description="PKD" evidence="3">
    <location>
        <begin position="508"/>
        <end position="551"/>
    </location>
</feature>
<dbReference type="InterPro" id="IPR000601">
    <property type="entry name" value="PKD_dom"/>
</dbReference>
<evidence type="ECO:0000313" key="5">
    <source>
        <dbReference type="Proteomes" id="UP001596174"/>
    </source>
</evidence>
<dbReference type="CDD" id="cd00146">
    <property type="entry name" value="PKD"/>
    <property type="match status" value="1"/>
</dbReference>
<reference evidence="5" key="1">
    <citation type="journal article" date="2019" name="Int. J. Syst. Evol. Microbiol.">
        <title>The Global Catalogue of Microorganisms (GCM) 10K type strain sequencing project: providing services to taxonomists for standard genome sequencing and annotation.</title>
        <authorList>
            <consortium name="The Broad Institute Genomics Platform"/>
            <consortium name="The Broad Institute Genome Sequencing Center for Infectious Disease"/>
            <person name="Wu L."/>
            <person name="Ma J."/>
        </authorList>
    </citation>
    <scope>NUCLEOTIDE SEQUENCE [LARGE SCALE GENOMIC DNA]</scope>
    <source>
        <strain evidence="5">JCM 4816</strain>
    </source>
</reference>
<evidence type="ECO:0000256" key="1">
    <source>
        <dbReference type="SAM" id="MobiDB-lite"/>
    </source>
</evidence>
<feature type="signal peptide" evidence="2">
    <location>
        <begin position="1"/>
        <end position="24"/>
    </location>
</feature>
<feature type="region of interest" description="Disordered" evidence="1">
    <location>
        <begin position="325"/>
        <end position="350"/>
    </location>
</feature>
<dbReference type="SUPFAM" id="SSF49299">
    <property type="entry name" value="PKD domain"/>
    <property type="match status" value="1"/>
</dbReference>